<evidence type="ECO:0000313" key="5">
    <source>
        <dbReference type="Proteomes" id="UP000467841"/>
    </source>
</evidence>
<dbReference type="FunFam" id="3.30.559.10:FF:000035">
    <property type="entry name" value="Phenolic glucoside malonyltransferase 1"/>
    <property type="match status" value="1"/>
</dbReference>
<reference evidence="4" key="1">
    <citation type="submission" date="2020-01" db="EMBL/GenBank/DDBJ databases">
        <authorList>
            <person name="Mishra B."/>
        </authorList>
    </citation>
    <scope>NUCLEOTIDE SEQUENCE [LARGE SCALE GENOMIC DNA]</scope>
</reference>
<dbReference type="Gene3D" id="3.30.559.10">
    <property type="entry name" value="Chloramphenicol acetyltransferase-like domain"/>
    <property type="match status" value="2"/>
</dbReference>
<name>A0A6D2KV24_9BRAS</name>
<comment type="caution">
    <text evidence="4">The sequence shown here is derived from an EMBL/GenBank/DDBJ whole genome shotgun (WGS) entry which is preliminary data.</text>
</comment>
<keyword evidence="1" id="KW-0808">Transferase</keyword>
<dbReference type="OrthoDB" id="1862401at2759"/>
<feature type="coiled-coil region" evidence="3">
    <location>
        <begin position="242"/>
        <end position="273"/>
    </location>
</feature>
<keyword evidence="2" id="KW-0012">Acyltransferase</keyword>
<evidence type="ECO:0000313" key="4">
    <source>
        <dbReference type="EMBL" id="CAA7051840.1"/>
    </source>
</evidence>
<protein>
    <recommendedName>
        <fullName evidence="6">BAHD acyltransferase</fullName>
    </recommendedName>
</protein>
<evidence type="ECO:0000256" key="2">
    <source>
        <dbReference type="ARBA" id="ARBA00023315"/>
    </source>
</evidence>
<proteinExistence type="predicted"/>
<dbReference type="AlphaFoldDB" id="A0A6D2KV24"/>
<evidence type="ECO:0008006" key="6">
    <source>
        <dbReference type="Google" id="ProtNLM"/>
    </source>
</evidence>
<dbReference type="EMBL" id="CACVBM020001495">
    <property type="protein sequence ID" value="CAA7051840.1"/>
    <property type="molecule type" value="Genomic_DNA"/>
</dbReference>
<gene>
    <name evidence="4" type="ORF">MERR_LOCUS39075</name>
</gene>
<sequence>MALKVTKISRVKPATNFSQDSVDSLVLPLTFFDLRWLKFHPTERVVFYKLHTDSSRESFHSVILPKLERSLSVVLRHYLPLVGRLTWDPQDPKPCIVVSPDDSLSFTVAESDADFSRVSGKGIRPETEVRSLVPEFTFSCDSPSVLALQVTLFPNQGFSIGIAAHHSSMDGKTMAMFVKSWAHICKHGTIALPVDLTPILDRTRINVSGSLEAKILELSLHFLEEKDSQRSLKLPPTVKLSLDLVRVTLELTRKNIEKLRERAKRESTRSQLELQLSTFVLANAYLWTCLVKTRGGDVERPVRFMYAADFKNRLDRPVPETYFGNCVFPIGCFGHKAKMFLGEDGFVNMVEILSDSVKGIGSQDIEALCEVYVEGTKSVKPGTQSGSVTGSNRFGLYGLDFGWGRPANSETVSIDRNEAFSMSERRDELGGVEVGLCLKKREMDVFVSLFQNGLEN</sequence>
<dbReference type="InterPro" id="IPR051504">
    <property type="entry name" value="Plant_metabolite_acyltrans"/>
</dbReference>
<dbReference type="Pfam" id="PF02458">
    <property type="entry name" value="Transferase"/>
    <property type="match status" value="1"/>
</dbReference>
<dbReference type="InterPro" id="IPR023213">
    <property type="entry name" value="CAT-like_dom_sf"/>
</dbReference>
<evidence type="ECO:0000256" key="3">
    <source>
        <dbReference type="SAM" id="Coils"/>
    </source>
</evidence>
<accession>A0A6D2KV24</accession>
<keyword evidence="5" id="KW-1185">Reference proteome</keyword>
<dbReference type="GO" id="GO:0016747">
    <property type="term" value="F:acyltransferase activity, transferring groups other than amino-acyl groups"/>
    <property type="evidence" value="ECO:0007669"/>
    <property type="project" value="UniProtKB-ARBA"/>
</dbReference>
<organism evidence="4 5">
    <name type="scientific">Microthlaspi erraticum</name>
    <dbReference type="NCBI Taxonomy" id="1685480"/>
    <lineage>
        <taxon>Eukaryota</taxon>
        <taxon>Viridiplantae</taxon>
        <taxon>Streptophyta</taxon>
        <taxon>Embryophyta</taxon>
        <taxon>Tracheophyta</taxon>
        <taxon>Spermatophyta</taxon>
        <taxon>Magnoliopsida</taxon>
        <taxon>eudicotyledons</taxon>
        <taxon>Gunneridae</taxon>
        <taxon>Pentapetalae</taxon>
        <taxon>rosids</taxon>
        <taxon>malvids</taxon>
        <taxon>Brassicales</taxon>
        <taxon>Brassicaceae</taxon>
        <taxon>Coluteocarpeae</taxon>
        <taxon>Microthlaspi</taxon>
    </lineage>
</organism>
<dbReference type="Proteomes" id="UP000467841">
    <property type="component" value="Unassembled WGS sequence"/>
</dbReference>
<dbReference type="PANTHER" id="PTHR31625">
    <property type="match status" value="1"/>
</dbReference>
<evidence type="ECO:0000256" key="1">
    <source>
        <dbReference type="ARBA" id="ARBA00022679"/>
    </source>
</evidence>
<keyword evidence="3" id="KW-0175">Coiled coil</keyword>
<dbReference type="SUPFAM" id="SSF52777">
    <property type="entry name" value="CoA-dependent acyltransferases"/>
    <property type="match status" value="1"/>
</dbReference>